<dbReference type="EMBL" id="LCBY01000013">
    <property type="protein sequence ID" value="KKS22699.1"/>
    <property type="molecule type" value="Genomic_DNA"/>
</dbReference>
<dbReference type="GO" id="GO:0006418">
    <property type="term" value="P:tRNA aminoacylation for protein translation"/>
    <property type="evidence" value="ECO:0007669"/>
    <property type="project" value="InterPro"/>
</dbReference>
<organism evidence="5 6">
    <name type="scientific">Candidatus Roizmanbacteria bacterium GW2011_GWC2_41_7</name>
    <dbReference type="NCBI Taxonomy" id="1618487"/>
    <lineage>
        <taxon>Bacteria</taxon>
        <taxon>Candidatus Roizmaniibacteriota</taxon>
    </lineage>
</organism>
<accession>A0A0G0XCP3</accession>
<gene>
    <name evidence="5" type="ORF">UU78_C0013G0025</name>
</gene>
<dbReference type="InterPro" id="IPR009080">
    <property type="entry name" value="tRNAsynth_Ia_anticodon-bd"/>
</dbReference>
<reference evidence="5 6" key="1">
    <citation type="journal article" date="2015" name="Nature">
        <title>rRNA introns, odd ribosomes, and small enigmatic genomes across a large radiation of phyla.</title>
        <authorList>
            <person name="Brown C.T."/>
            <person name="Hug L.A."/>
            <person name="Thomas B.C."/>
            <person name="Sharon I."/>
            <person name="Castelle C.J."/>
            <person name="Singh A."/>
            <person name="Wilkins M.J."/>
            <person name="Williams K.H."/>
            <person name="Banfield J.F."/>
        </authorList>
    </citation>
    <scope>NUCLEOTIDE SEQUENCE [LARGE SCALE GENOMIC DNA]</scope>
</reference>
<protein>
    <submittedName>
        <fullName evidence="5">Cysteine-tRNA ligase</fullName>
    </submittedName>
</protein>
<name>A0A0G0XCP3_9BACT</name>
<evidence type="ECO:0000313" key="5">
    <source>
        <dbReference type="EMBL" id="KKS22699.1"/>
    </source>
</evidence>
<dbReference type="GO" id="GO:0005524">
    <property type="term" value="F:ATP binding"/>
    <property type="evidence" value="ECO:0007669"/>
    <property type="project" value="UniProtKB-KW"/>
</dbReference>
<feature type="domain" description="Cysteinyl-tRNA ligase anticodon binding" evidence="4">
    <location>
        <begin position="89"/>
        <end position="128"/>
    </location>
</feature>
<dbReference type="InterPro" id="IPR056411">
    <property type="entry name" value="CysS_C"/>
</dbReference>
<keyword evidence="2" id="KW-0547">Nucleotide-binding</keyword>
<dbReference type="SUPFAM" id="SSF47323">
    <property type="entry name" value="Anticodon-binding domain of a subclass of class I aminoacyl-tRNA synthetases"/>
    <property type="match status" value="1"/>
</dbReference>
<dbReference type="Gene3D" id="1.20.120.1910">
    <property type="entry name" value="Cysteine-tRNA ligase, C-terminal anti-codon recognition domain"/>
    <property type="match status" value="1"/>
</dbReference>
<dbReference type="GO" id="GO:0004812">
    <property type="term" value="F:aminoacyl-tRNA ligase activity"/>
    <property type="evidence" value="ECO:0007669"/>
    <property type="project" value="InterPro"/>
</dbReference>
<sequence length="139" mass="16290">MVNAKESWLKFKMKFFDLGQQPGKIDTEFLQKFKNEINNDLSMPQAIALAWEVFKSEMTDNDKRATLLEFDKVFGLNLAELKDDKESAPEEILEFLKERNEARSHKKWKKADELRKKIEAAGWLVEDEALMSSLHRKIV</sequence>
<keyword evidence="1 5" id="KW-0436">Ligase</keyword>
<evidence type="ECO:0000259" key="4">
    <source>
        <dbReference type="Pfam" id="PF23493"/>
    </source>
</evidence>
<dbReference type="Pfam" id="PF23493">
    <property type="entry name" value="CysS_C"/>
    <property type="match status" value="1"/>
</dbReference>
<evidence type="ECO:0000256" key="2">
    <source>
        <dbReference type="ARBA" id="ARBA00022741"/>
    </source>
</evidence>
<dbReference type="AlphaFoldDB" id="A0A0G0XCP3"/>
<evidence type="ECO:0000256" key="3">
    <source>
        <dbReference type="ARBA" id="ARBA00022840"/>
    </source>
</evidence>
<dbReference type="Proteomes" id="UP000034371">
    <property type="component" value="Unassembled WGS sequence"/>
</dbReference>
<comment type="caution">
    <text evidence="5">The sequence shown here is derived from an EMBL/GenBank/DDBJ whole genome shotgun (WGS) entry which is preliminary data.</text>
</comment>
<proteinExistence type="predicted"/>
<evidence type="ECO:0000256" key="1">
    <source>
        <dbReference type="ARBA" id="ARBA00022598"/>
    </source>
</evidence>
<evidence type="ECO:0000313" key="6">
    <source>
        <dbReference type="Proteomes" id="UP000034371"/>
    </source>
</evidence>
<keyword evidence="3" id="KW-0067">ATP-binding</keyword>